<evidence type="ECO:0000313" key="2">
    <source>
        <dbReference type="Proteomes" id="UP000816034"/>
    </source>
</evidence>
<dbReference type="AlphaFoldDB" id="A0AA88GT31"/>
<dbReference type="Pfam" id="PF00023">
    <property type="entry name" value="Ank"/>
    <property type="match status" value="1"/>
</dbReference>
<dbReference type="Gene3D" id="1.25.40.20">
    <property type="entry name" value="Ankyrin repeat-containing domain"/>
    <property type="match status" value="1"/>
</dbReference>
<accession>A0AA88GT31</accession>
<dbReference type="RefSeq" id="XP_044552362.1">
    <property type="nucleotide sequence ID" value="XM_044695079.1"/>
</dbReference>
<organism evidence="1 2">
    <name type="scientific">Naegleria lovaniensis</name>
    <name type="common">Amoeba</name>
    <dbReference type="NCBI Taxonomy" id="51637"/>
    <lineage>
        <taxon>Eukaryota</taxon>
        <taxon>Discoba</taxon>
        <taxon>Heterolobosea</taxon>
        <taxon>Tetramitia</taxon>
        <taxon>Eutetramitia</taxon>
        <taxon>Vahlkampfiidae</taxon>
        <taxon>Naegleria</taxon>
    </lineage>
</organism>
<dbReference type="GeneID" id="68092996"/>
<dbReference type="InterPro" id="IPR002110">
    <property type="entry name" value="Ankyrin_rpt"/>
</dbReference>
<dbReference type="SUPFAM" id="SSF48403">
    <property type="entry name" value="Ankyrin repeat"/>
    <property type="match status" value="1"/>
</dbReference>
<evidence type="ECO:0000313" key="1">
    <source>
        <dbReference type="EMBL" id="KAG2388370.1"/>
    </source>
</evidence>
<name>A0AA88GT31_NAELO</name>
<keyword evidence="2" id="KW-1185">Reference proteome</keyword>
<comment type="caution">
    <text evidence="1">The sequence shown here is derived from an EMBL/GenBank/DDBJ whole genome shotgun (WGS) entry which is preliminary data.</text>
</comment>
<reference evidence="1 2" key="1">
    <citation type="journal article" date="2018" name="BMC Genomics">
        <title>The genome of Naegleria lovaniensis, the basis for a comparative approach to unravel pathogenicity factors of the human pathogenic amoeba N. fowleri.</title>
        <authorList>
            <person name="Liechti N."/>
            <person name="Schurch N."/>
            <person name="Bruggmann R."/>
            <person name="Wittwer M."/>
        </authorList>
    </citation>
    <scope>NUCLEOTIDE SEQUENCE [LARGE SCALE GENOMIC DNA]</scope>
    <source>
        <strain evidence="1 2">ATCC 30569</strain>
    </source>
</reference>
<evidence type="ECO:0008006" key="3">
    <source>
        <dbReference type="Google" id="ProtNLM"/>
    </source>
</evidence>
<sequence>MPATLTSQTSSTSNVTSHSFSQTQQTPLFIFDSIKRNDFEQVKLFIQQNPSLLTCVDDPDQLNTPLHVSCQCNHEKIALFLLDRIQSMMPTLGYLLTQENGSKQSAIILASPRLRGMMKASMEIFKMKKLLLEKYKSKSCSMSQNNNSNDLTCSLTASSTDSIENVRKEAQKLYEMMQ</sequence>
<gene>
    <name evidence="1" type="ORF">C9374_000534</name>
</gene>
<dbReference type="EMBL" id="PYSW02000010">
    <property type="protein sequence ID" value="KAG2388370.1"/>
    <property type="molecule type" value="Genomic_DNA"/>
</dbReference>
<proteinExistence type="predicted"/>
<dbReference type="Proteomes" id="UP000816034">
    <property type="component" value="Unassembled WGS sequence"/>
</dbReference>
<dbReference type="InterPro" id="IPR036770">
    <property type="entry name" value="Ankyrin_rpt-contain_sf"/>
</dbReference>
<protein>
    <recommendedName>
        <fullName evidence="3">Ankyrin repeat domain-containing protein</fullName>
    </recommendedName>
</protein>